<dbReference type="PATRIC" id="fig|630.129.peg.4253"/>
<dbReference type="Proteomes" id="UP000041601">
    <property type="component" value="Unassembled WGS sequence"/>
</dbReference>
<reference evidence="2 3" key="2">
    <citation type="submission" date="2015-03" db="EMBL/GenBank/DDBJ databases">
        <authorList>
            <consortium name="Pathogen Informatics"/>
            <person name="Murphy D."/>
        </authorList>
    </citation>
    <scope>NUCLEOTIDE SEQUENCE [LARGE SCALE GENOMIC DNA]</scope>
    <source>
        <strain evidence="2 3">IP05342</strain>
    </source>
</reference>
<keyword evidence="3" id="KW-1185">Reference proteome</keyword>
<organism evidence="1 4">
    <name type="scientific">Yersinia enterocolitica</name>
    <dbReference type="NCBI Taxonomy" id="630"/>
    <lineage>
        <taxon>Bacteria</taxon>
        <taxon>Pseudomonadati</taxon>
        <taxon>Pseudomonadota</taxon>
        <taxon>Gammaproteobacteria</taxon>
        <taxon>Enterobacterales</taxon>
        <taxon>Yersiniaceae</taxon>
        <taxon>Yersinia</taxon>
    </lineage>
</organism>
<gene>
    <name evidence="1" type="ORF">ERS137941_03437</name>
    <name evidence="2" type="ORF">ERS137959_03542</name>
</gene>
<name>A0A0E1NAV4_YEREN</name>
<evidence type="ECO:0000313" key="1">
    <source>
        <dbReference type="EMBL" id="CFQ71319.1"/>
    </source>
</evidence>
<evidence type="ECO:0000313" key="2">
    <source>
        <dbReference type="EMBL" id="CNE33481.1"/>
    </source>
</evidence>
<reference evidence="1 4" key="1">
    <citation type="submission" date="2015-03" db="EMBL/GenBank/DDBJ databases">
        <authorList>
            <person name="Murphy D."/>
        </authorList>
    </citation>
    <scope>NUCLEOTIDE SEQUENCE [LARGE SCALE GENOMIC DNA]</scope>
    <source>
        <strain evidence="1 4">IP26249</strain>
    </source>
</reference>
<dbReference type="GO" id="GO:0005524">
    <property type="term" value="F:ATP binding"/>
    <property type="evidence" value="ECO:0007669"/>
    <property type="project" value="UniProtKB-KW"/>
</dbReference>
<dbReference type="AlphaFoldDB" id="A0A0E1NAV4"/>
<sequence>MKRKVEKKAHYEMGQKFPRQQPVIFQVVGVLAALAYPNHLLV</sequence>
<keyword evidence="1" id="KW-0067">ATP-binding</keyword>
<protein>
    <submittedName>
        <fullName evidence="1 2">ABC transporter of substrate X,ATP-binding subunit; interrupted</fullName>
    </submittedName>
</protein>
<evidence type="ECO:0000313" key="3">
    <source>
        <dbReference type="Proteomes" id="UP000041601"/>
    </source>
</evidence>
<accession>A0A0E1NAV4</accession>
<dbReference type="Proteomes" id="UP000048841">
    <property type="component" value="Unassembled WGS sequence"/>
</dbReference>
<dbReference type="KEGG" id="yet:CH48_1709"/>
<dbReference type="EMBL" id="CGBR01000031">
    <property type="protein sequence ID" value="CFQ71319.1"/>
    <property type="molecule type" value="Genomic_DNA"/>
</dbReference>
<keyword evidence="1" id="KW-0547">Nucleotide-binding</keyword>
<evidence type="ECO:0000313" key="4">
    <source>
        <dbReference type="Proteomes" id="UP000048841"/>
    </source>
</evidence>
<proteinExistence type="predicted"/>
<dbReference type="EMBL" id="CPXJ01000050">
    <property type="protein sequence ID" value="CNE33481.1"/>
    <property type="molecule type" value="Genomic_DNA"/>
</dbReference>